<dbReference type="Proteomes" id="UP000639772">
    <property type="component" value="Chromosome 3"/>
</dbReference>
<evidence type="ECO:0000313" key="1">
    <source>
        <dbReference type="EMBL" id="KAG0490484.1"/>
    </source>
</evidence>
<name>A0A835RK48_VANPL</name>
<sequence>MARPASKPWLNHEAENISAEGNTSDCLLLPDLRDISPPIIQHDTRPLQERALDAIDGSLLCASSTAASHVRQLLVFAARQTDGYALPCQETRPRCHRLPLVDVPAFY</sequence>
<dbReference type="AlphaFoldDB" id="A0A835RK48"/>
<gene>
    <name evidence="1" type="ORF">HPP92_007347</name>
</gene>
<accession>A0A835RK48</accession>
<proteinExistence type="predicted"/>
<organism evidence="1 2">
    <name type="scientific">Vanilla planifolia</name>
    <name type="common">Vanilla</name>
    <dbReference type="NCBI Taxonomy" id="51239"/>
    <lineage>
        <taxon>Eukaryota</taxon>
        <taxon>Viridiplantae</taxon>
        <taxon>Streptophyta</taxon>
        <taxon>Embryophyta</taxon>
        <taxon>Tracheophyta</taxon>
        <taxon>Spermatophyta</taxon>
        <taxon>Magnoliopsida</taxon>
        <taxon>Liliopsida</taxon>
        <taxon>Asparagales</taxon>
        <taxon>Orchidaceae</taxon>
        <taxon>Vanilloideae</taxon>
        <taxon>Vanilleae</taxon>
        <taxon>Vanilla</taxon>
    </lineage>
</organism>
<dbReference type="EMBL" id="JADCNM010000003">
    <property type="protein sequence ID" value="KAG0490484.1"/>
    <property type="molecule type" value="Genomic_DNA"/>
</dbReference>
<reference evidence="1 2" key="1">
    <citation type="journal article" date="2020" name="Nat. Food">
        <title>A phased Vanilla planifolia genome enables genetic improvement of flavour and production.</title>
        <authorList>
            <person name="Hasing T."/>
            <person name="Tang H."/>
            <person name="Brym M."/>
            <person name="Khazi F."/>
            <person name="Huang T."/>
            <person name="Chambers A.H."/>
        </authorList>
    </citation>
    <scope>NUCLEOTIDE SEQUENCE [LARGE SCALE GENOMIC DNA]</scope>
    <source>
        <tissue evidence="1">Leaf</tissue>
    </source>
</reference>
<protein>
    <submittedName>
        <fullName evidence="1">Uncharacterized protein</fullName>
    </submittedName>
</protein>
<evidence type="ECO:0000313" key="2">
    <source>
        <dbReference type="Proteomes" id="UP000639772"/>
    </source>
</evidence>
<comment type="caution">
    <text evidence="1">The sequence shown here is derived from an EMBL/GenBank/DDBJ whole genome shotgun (WGS) entry which is preliminary data.</text>
</comment>